<protein>
    <submittedName>
        <fullName evidence="1">Uncharacterized protein</fullName>
    </submittedName>
</protein>
<dbReference type="EMBL" id="CM015732">
    <property type="protein sequence ID" value="KAF3705018.1"/>
    <property type="molecule type" value="Genomic_DNA"/>
</dbReference>
<evidence type="ECO:0000313" key="1">
    <source>
        <dbReference type="EMBL" id="KAF3705018.1"/>
    </source>
</evidence>
<sequence length="51" mass="5721">MWPYMCIIPNAGIYVSKCDFKGIPESSSDNQRVNVVCEFEGVRQEAARAPL</sequence>
<reference evidence="2" key="2">
    <citation type="submission" date="2019-02" db="EMBL/GenBank/DDBJ databases">
        <title>Opniocepnalus argus Var Kimnra genome.</title>
        <authorList>
            <person name="Zhou C."/>
            <person name="Xiao S."/>
        </authorList>
    </citation>
    <scope>NUCLEOTIDE SEQUENCE [LARGE SCALE GENOMIC DNA]</scope>
</reference>
<reference evidence="1 2" key="1">
    <citation type="submission" date="2019-02" db="EMBL/GenBank/DDBJ databases">
        <title>Opniocepnalus argus genome.</title>
        <authorList>
            <person name="Zhou C."/>
            <person name="Xiao S."/>
        </authorList>
    </citation>
    <scope>NUCLEOTIDE SEQUENCE [LARGE SCALE GENOMIC DNA]</scope>
    <source>
        <strain evidence="1">OARG1902GOOAL</strain>
        <tissue evidence="1">Muscle</tissue>
    </source>
</reference>
<proteinExistence type="predicted"/>
<name>A0A6G1QS24_CHAAH</name>
<gene>
    <name evidence="1" type="ORF">EXN66_Car020709</name>
</gene>
<evidence type="ECO:0000313" key="2">
    <source>
        <dbReference type="Proteomes" id="UP000503349"/>
    </source>
</evidence>
<accession>A0A6G1QS24</accession>
<keyword evidence="2" id="KW-1185">Reference proteome</keyword>
<dbReference type="AlphaFoldDB" id="A0A6G1QS24"/>
<dbReference type="Proteomes" id="UP000503349">
    <property type="component" value="Chromosome 21"/>
</dbReference>
<organism evidence="1 2">
    <name type="scientific">Channa argus</name>
    <name type="common">Northern snakehead</name>
    <name type="synonym">Ophicephalus argus</name>
    <dbReference type="NCBI Taxonomy" id="215402"/>
    <lineage>
        <taxon>Eukaryota</taxon>
        <taxon>Metazoa</taxon>
        <taxon>Chordata</taxon>
        <taxon>Craniata</taxon>
        <taxon>Vertebrata</taxon>
        <taxon>Euteleostomi</taxon>
        <taxon>Actinopterygii</taxon>
        <taxon>Neopterygii</taxon>
        <taxon>Teleostei</taxon>
        <taxon>Neoteleostei</taxon>
        <taxon>Acanthomorphata</taxon>
        <taxon>Anabantaria</taxon>
        <taxon>Anabantiformes</taxon>
        <taxon>Channoidei</taxon>
        <taxon>Channidae</taxon>
        <taxon>Channa</taxon>
    </lineage>
</organism>